<feature type="transmembrane region" description="Helical" evidence="1">
    <location>
        <begin position="58"/>
        <end position="78"/>
    </location>
</feature>
<keyword evidence="3" id="KW-1185">Reference proteome</keyword>
<name>A0AAX4IZZ5_9PEZI</name>
<keyword evidence="1" id="KW-0812">Transmembrane</keyword>
<feature type="transmembrane region" description="Helical" evidence="1">
    <location>
        <begin position="17"/>
        <end position="37"/>
    </location>
</feature>
<dbReference type="GeneID" id="87950309"/>
<gene>
    <name evidence="2" type="ORF">CDEST_13809</name>
</gene>
<accession>A0AAX4IZZ5</accession>
<dbReference type="EMBL" id="CP137313">
    <property type="protein sequence ID" value="WQF88795.1"/>
    <property type="molecule type" value="Genomic_DNA"/>
</dbReference>
<evidence type="ECO:0000313" key="2">
    <source>
        <dbReference type="EMBL" id="WQF88795.1"/>
    </source>
</evidence>
<dbReference type="Proteomes" id="UP001322277">
    <property type="component" value="Chromosome 9"/>
</dbReference>
<sequence>MAEGQRATVESVGRANPLFFCLFSICVLAPALSCVFFDRVRKGFGLQMRCSGGVAGEVSPASVYAWWVFFLSVCTFLPKKPFSCSVMMVEADLNVLLSVTSIMGHRWLYRATYSILLPLALYFRPLLWFFSPFPALFFQCHDEPNDA</sequence>
<reference evidence="3" key="1">
    <citation type="journal article" date="2023" name="bioRxiv">
        <title>Complete genome of the Medicago anthracnose fungus, Colletotrichum destructivum, reveals a mini-chromosome-like region within a core chromosome.</title>
        <authorList>
            <person name="Lapalu N."/>
            <person name="Simon A."/>
            <person name="Lu A."/>
            <person name="Plaumann P.-L."/>
            <person name="Amselem J."/>
            <person name="Pigne S."/>
            <person name="Auger A."/>
            <person name="Koch C."/>
            <person name="Dallery J.-F."/>
            <person name="O'Connell R.J."/>
        </authorList>
    </citation>
    <scope>NUCLEOTIDE SEQUENCE [LARGE SCALE GENOMIC DNA]</scope>
    <source>
        <strain evidence="3">CBS 520.97</strain>
    </source>
</reference>
<protein>
    <submittedName>
        <fullName evidence="2">Uncharacterized protein</fullName>
    </submittedName>
</protein>
<evidence type="ECO:0000313" key="3">
    <source>
        <dbReference type="Proteomes" id="UP001322277"/>
    </source>
</evidence>
<dbReference type="RefSeq" id="XP_062786016.1">
    <property type="nucleotide sequence ID" value="XM_062929965.1"/>
</dbReference>
<keyword evidence="1" id="KW-1133">Transmembrane helix</keyword>
<dbReference type="KEGG" id="cdet:87950309"/>
<dbReference type="AlphaFoldDB" id="A0AAX4IZZ5"/>
<organism evidence="2 3">
    <name type="scientific">Colletotrichum destructivum</name>
    <dbReference type="NCBI Taxonomy" id="34406"/>
    <lineage>
        <taxon>Eukaryota</taxon>
        <taxon>Fungi</taxon>
        <taxon>Dikarya</taxon>
        <taxon>Ascomycota</taxon>
        <taxon>Pezizomycotina</taxon>
        <taxon>Sordariomycetes</taxon>
        <taxon>Hypocreomycetidae</taxon>
        <taxon>Glomerellales</taxon>
        <taxon>Glomerellaceae</taxon>
        <taxon>Colletotrichum</taxon>
        <taxon>Colletotrichum destructivum species complex</taxon>
    </lineage>
</organism>
<keyword evidence="1" id="KW-0472">Membrane</keyword>
<proteinExistence type="predicted"/>
<evidence type="ECO:0000256" key="1">
    <source>
        <dbReference type="SAM" id="Phobius"/>
    </source>
</evidence>